<dbReference type="KEGG" id="sinb:SIDU_02410"/>
<proteinExistence type="predicted"/>
<reference evidence="1 2" key="1">
    <citation type="journal article" date="2012" name="J. Bacteriol.">
        <title>Genome sequence of Sphingobium indicum B90A, a hexachlorocyclohexane-degrading bacterium.</title>
        <authorList>
            <person name="Anand S."/>
            <person name="Sangwan N."/>
            <person name="Lata P."/>
            <person name="Kaur J."/>
            <person name="Dua A."/>
            <person name="Singh A.K."/>
            <person name="Verma M."/>
            <person name="Kaur J."/>
            <person name="Khurana J.P."/>
            <person name="Khurana P."/>
            <person name="Mathur S."/>
            <person name="Lal R."/>
        </authorList>
    </citation>
    <scope>NUCLEOTIDE SEQUENCE [LARGE SCALE GENOMIC DNA]</scope>
    <source>
        <strain evidence="2">DSM 16412 / CCM 7286 / MTCC 6364 / B90A</strain>
    </source>
</reference>
<accession>A0A1L5BKX2</accession>
<dbReference type="CDD" id="cd21631">
    <property type="entry name" value="RHH_CopG_NikR-like"/>
    <property type="match status" value="1"/>
</dbReference>
<protein>
    <submittedName>
        <fullName evidence="1">CopG family transcriptional regulator</fullName>
    </submittedName>
</protein>
<evidence type="ECO:0000313" key="1">
    <source>
        <dbReference type="EMBL" id="APL93466.1"/>
    </source>
</evidence>
<dbReference type="Proteomes" id="UP000004550">
    <property type="component" value="Chromosome"/>
</dbReference>
<evidence type="ECO:0000313" key="2">
    <source>
        <dbReference type="Proteomes" id="UP000004550"/>
    </source>
</evidence>
<sequence>MQTSKIRHQFYLPDDLSRALEDLASRPGASKTAILTDALRAWLERKAGHELDERFGPRLDRQQRIAQRSETMLNAIAEMLDLFVAHQLTLTAHQPPFDIETGRLGRHRYQQFIDQIARRLASNQGVPKLVAVIDETSSRKDKS</sequence>
<dbReference type="RefSeq" id="WP_007684138.1">
    <property type="nucleotide sequence ID" value="NZ_CP013070.1"/>
</dbReference>
<organism evidence="1 2">
    <name type="scientific">Sphingobium indicum (strain DSM 16412 / CCM 7286 / MTCC 6364 / B90A)</name>
    <dbReference type="NCBI Taxonomy" id="861109"/>
    <lineage>
        <taxon>Bacteria</taxon>
        <taxon>Pseudomonadati</taxon>
        <taxon>Pseudomonadota</taxon>
        <taxon>Alphaproteobacteria</taxon>
        <taxon>Sphingomonadales</taxon>
        <taxon>Sphingomonadaceae</taxon>
        <taxon>Sphingobium</taxon>
    </lineage>
</organism>
<name>A0A1L5BKX2_SPHIB</name>
<dbReference type="AlphaFoldDB" id="A0A1L5BKX2"/>
<dbReference type="EMBL" id="CP013070">
    <property type="protein sequence ID" value="APL93466.1"/>
    <property type="molecule type" value="Genomic_DNA"/>
</dbReference>
<gene>
    <name evidence="1" type="ORF">SIDU_02410</name>
</gene>